<evidence type="ECO:0000313" key="2">
    <source>
        <dbReference type="Proteomes" id="UP000683360"/>
    </source>
</evidence>
<dbReference type="AlphaFoldDB" id="A0A8S3VQK7"/>
<keyword evidence="2" id="KW-1185">Reference proteome</keyword>
<dbReference type="EMBL" id="CAJPWZ010003303">
    <property type="protein sequence ID" value="CAG2256372.1"/>
    <property type="molecule type" value="Genomic_DNA"/>
</dbReference>
<dbReference type="SUPFAM" id="SSF75011">
    <property type="entry name" value="3-carboxy-cis,cis-mucoante lactonizing enzyme"/>
    <property type="match status" value="1"/>
</dbReference>
<proteinExistence type="predicted"/>
<protein>
    <submittedName>
        <fullName evidence="1">Uncharacterized protein</fullName>
    </submittedName>
</protein>
<dbReference type="InterPro" id="IPR011042">
    <property type="entry name" value="6-blade_b-propeller_TolB-like"/>
</dbReference>
<comment type="caution">
    <text evidence="1">The sequence shown here is derived from an EMBL/GenBank/DDBJ whole genome shotgun (WGS) entry which is preliminary data.</text>
</comment>
<reference evidence="1" key="1">
    <citation type="submission" date="2021-03" db="EMBL/GenBank/DDBJ databases">
        <authorList>
            <person name="Bekaert M."/>
        </authorList>
    </citation>
    <scope>NUCLEOTIDE SEQUENCE</scope>
</reference>
<accession>A0A8S3VQK7</accession>
<evidence type="ECO:0000313" key="1">
    <source>
        <dbReference type="EMBL" id="CAG2256372.1"/>
    </source>
</evidence>
<dbReference type="Gene3D" id="2.120.10.30">
    <property type="entry name" value="TolB, C-terminal domain"/>
    <property type="match status" value="1"/>
</dbReference>
<dbReference type="OrthoDB" id="6131018at2759"/>
<name>A0A8S3VQK7_MYTED</name>
<gene>
    <name evidence="1" type="ORF">MEDL_67724</name>
</gene>
<dbReference type="Proteomes" id="UP000683360">
    <property type="component" value="Unassembled WGS sequence"/>
</dbReference>
<sequence>MKKKYVTGIQRQEKEISDLVTSSKSEKEGLEFVRDHGSDKQTFVSIHSSKPVLDEIENKVKQLADSFVDASFVLVGSNKARNIATDNVGNIYVLGGESNNIHKITSTGTLVDILSHDNLSDPLAFCFSNDCSKVYIAHKDGEIMSVYKTNM</sequence>
<organism evidence="1 2">
    <name type="scientific">Mytilus edulis</name>
    <name type="common">Blue mussel</name>
    <dbReference type="NCBI Taxonomy" id="6550"/>
    <lineage>
        <taxon>Eukaryota</taxon>
        <taxon>Metazoa</taxon>
        <taxon>Spiralia</taxon>
        <taxon>Lophotrochozoa</taxon>
        <taxon>Mollusca</taxon>
        <taxon>Bivalvia</taxon>
        <taxon>Autobranchia</taxon>
        <taxon>Pteriomorphia</taxon>
        <taxon>Mytilida</taxon>
        <taxon>Mytiloidea</taxon>
        <taxon>Mytilidae</taxon>
        <taxon>Mytilinae</taxon>
        <taxon>Mytilus</taxon>
    </lineage>
</organism>